<dbReference type="InterPro" id="IPR045851">
    <property type="entry name" value="AMP-bd_C_sf"/>
</dbReference>
<dbReference type="InterPro" id="IPR032387">
    <property type="entry name" value="ACAS_N"/>
</dbReference>
<dbReference type="Proteomes" id="UP000556436">
    <property type="component" value="Unassembled WGS sequence"/>
</dbReference>
<dbReference type="AlphaFoldDB" id="A0A7W7LC50"/>
<dbReference type="InterPro" id="IPR020845">
    <property type="entry name" value="AMP-binding_CS"/>
</dbReference>
<dbReference type="EC" id="6.2.1.17" evidence="5"/>
<accession>A0A7W7LC50</accession>
<dbReference type="Pfam" id="PF16177">
    <property type="entry name" value="ACAS_N"/>
    <property type="match status" value="1"/>
</dbReference>
<organism evidence="5 6">
    <name type="scientific">Streptomyces netropsis</name>
    <name type="common">Streptoverticillium netropsis</name>
    <dbReference type="NCBI Taxonomy" id="55404"/>
    <lineage>
        <taxon>Bacteria</taxon>
        <taxon>Bacillati</taxon>
        <taxon>Actinomycetota</taxon>
        <taxon>Actinomycetes</taxon>
        <taxon>Kitasatosporales</taxon>
        <taxon>Streptomycetaceae</taxon>
        <taxon>Streptomyces</taxon>
    </lineage>
</organism>
<dbReference type="EMBL" id="JACHJG010000006">
    <property type="protein sequence ID" value="MBB4887484.1"/>
    <property type="molecule type" value="Genomic_DNA"/>
</dbReference>
<evidence type="ECO:0000313" key="5">
    <source>
        <dbReference type="EMBL" id="MBB4887484.1"/>
    </source>
</evidence>
<dbReference type="PANTHER" id="PTHR43347">
    <property type="entry name" value="ACYL-COA SYNTHETASE"/>
    <property type="match status" value="1"/>
</dbReference>
<feature type="domain" description="Acetyl-coenzyme A synthetase N-terminal" evidence="4">
    <location>
        <begin position="5"/>
        <end position="57"/>
    </location>
</feature>
<dbReference type="GO" id="GO:0050218">
    <property type="term" value="F:propionate-CoA ligase activity"/>
    <property type="evidence" value="ECO:0007669"/>
    <property type="project" value="UniProtKB-EC"/>
</dbReference>
<evidence type="ECO:0000256" key="1">
    <source>
        <dbReference type="ARBA" id="ARBA00006432"/>
    </source>
</evidence>
<evidence type="ECO:0000259" key="4">
    <source>
        <dbReference type="Pfam" id="PF16177"/>
    </source>
</evidence>
<gene>
    <name evidence="5" type="ORF">FHS38_003538</name>
</gene>
<feature type="domain" description="AMP-dependent synthetase/ligase" evidence="2">
    <location>
        <begin position="63"/>
        <end position="447"/>
    </location>
</feature>
<comment type="similarity">
    <text evidence="1">Belongs to the ATP-dependent AMP-binding enzyme family.</text>
</comment>
<dbReference type="InterPro" id="IPR000873">
    <property type="entry name" value="AMP-dep_synth/lig_dom"/>
</dbReference>
<dbReference type="InterPro" id="IPR025110">
    <property type="entry name" value="AMP-bd_C"/>
</dbReference>
<dbReference type="PROSITE" id="PS00455">
    <property type="entry name" value="AMP_BINDING"/>
    <property type="match status" value="1"/>
</dbReference>
<dbReference type="Gene3D" id="3.40.50.12780">
    <property type="entry name" value="N-terminal domain of ligase-like"/>
    <property type="match status" value="1"/>
</dbReference>
<name>A0A7W7LC50_STRNE</name>
<comment type="caution">
    <text evidence="5">The sequence shown here is derived from an EMBL/GenBank/DDBJ whole genome shotgun (WGS) entry which is preliminary data.</text>
</comment>
<evidence type="ECO:0000259" key="2">
    <source>
        <dbReference type="Pfam" id="PF00501"/>
    </source>
</evidence>
<feature type="domain" description="AMP-binding enzyme C-terminal" evidence="3">
    <location>
        <begin position="512"/>
        <end position="590"/>
    </location>
</feature>
<sequence length="631" mass="68691">MQFEDVRSDWSTDPGGFWERQAARLTWARTPDKALEADGSAFYRWFPGGMINAAENCLDVHLAAGRGEDVALIFDSPQTGAKDTYSYRRLHDEVVAFAGALDDLGLAADETVLIFMPAVPQTVVAMLACARLGLTHSVVVTSVPVAVLRDRVDDARPAVILTASGGFDGPNATVYQPLFEAALAQAHHRPRHLVVLQRPQAGRWTPVPGRDLDWHDLTAHSTKAGPAPVPVPSTHPLYMLYTSGSTSRPKAVTRDTGGYLTALRWAAEKVFGVRAGDVFWTDSHPGWVMGHSFTVYGALVTGATTVVYEGSPVDTPDPSAFPRIIAEYGVSVLFTTPMTLRRIRAASPEDRPFGSGGSPLRAVFLASERVEPELMDWTGPFFGCPVVDNWWQTETGWPIASNCLGLGLLPVKPGSVARPLPGYRVEILDEDGRPLPPGEQGHVTIRLPLPPGCLTTLWNDDERFAETYLKNFPGHYDTSDAGHLDEDGYLWIAGRTDDIINVGGDSLSGLDVEHVIGAHPSVERCAVVAAPDDFYTQVPVAFVVQRDDTDLAPHHLARELRALVDERIGAWARLTRLLFVRALTYTPSRKIKRSDLRAWLSTGTGLDVLADIRLTSDVIAKVVGCSAVEGR</sequence>
<dbReference type="Gene3D" id="3.30.300.30">
    <property type="match status" value="1"/>
</dbReference>
<proteinExistence type="inferred from homology"/>
<dbReference type="PANTHER" id="PTHR43347:SF3">
    <property type="entry name" value="ACYL-COA SYNTHETASE SHORT-CHAIN FAMILY MEMBER 3, MITOCHONDRIAL"/>
    <property type="match status" value="1"/>
</dbReference>
<keyword evidence="6" id="KW-1185">Reference proteome</keyword>
<protein>
    <submittedName>
        <fullName evidence="5">Propionyl-CoA synthetase</fullName>
        <ecNumber evidence="5">6.2.1.17</ecNumber>
    </submittedName>
</protein>
<dbReference type="Pfam" id="PF13193">
    <property type="entry name" value="AMP-binding_C"/>
    <property type="match status" value="1"/>
</dbReference>
<reference evidence="5 6" key="1">
    <citation type="submission" date="2020-08" db="EMBL/GenBank/DDBJ databases">
        <title>Genomic Encyclopedia of Type Strains, Phase III (KMG-III): the genomes of soil and plant-associated and newly described type strains.</title>
        <authorList>
            <person name="Whitman W."/>
        </authorList>
    </citation>
    <scope>NUCLEOTIDE SEQUENCE [LARGE SCALE GENOMIC DNA]</scope>
    <source>
        <strain evidence="5 6">CECT 3265</strain>
    </source>
</reference>
<evidence type="ECO:0000313" key="6">
    <source>
        <dbReference type="Proteomes" id="UP000556436"/>
    </source>
</evidence>
<evidence type="ECO:0000259" key="3">
    <source>
        <dbReference type="Pfam" id="PF13193"/>
    </source>
</evidence>
<keyword evidence="5" id="KW-0436">Ligase</keyword>
<dbReference type="Pfam" id="PF00501">
    <property type="entry name" value="AMP-binding"/>
    <property type="match status" value="1"/>
</dbReference>
<dbReference type="InterPro" id="IPR042099">
    <property type="entry name" value="ANL_N_sf"/>
</dbReference>
<dbReference type="SUPFAM" id="SSF56801">
    <property type="entry name" value="Acetyl-CoA synthetase-like"/>
    <property type="match status" value="1"/>
</dbReference>
<dbReference type="RefSeq" id="WP_184734483.1">
    <property type="nucleotide sequence ID" value="NZ_BMRW01000002.1"/>
</dbReference>